<dbReference type="SUPFAM" id="SSF55821">
    <property type="entry name" value="YrdC/RibB"/>
    <property type="match status" value="1"/>
</dbReference>
<reference evidence="2 3" key="1">
    <citation type="journal article" date="2016" name="BMC Genomics">
        <title>Combined genomic and structural analyses of a cultured magnetotactic bacterium reveals its niche adaptation to a dynamic environment.</title>
        <authorList>
            <person name="Araujo A.C."/>
            <person name="Morillo V."/>
            <person name="Cypriano J."/>
            <person name="Teixeira L.C."/>
            <person name="Leao P."/>
            <person name="Lyra S."/>
            <person name="Almeida L.G."/>
            <person name="Bazylinski D.A."/>
            <person name="Vasconcellos A.T."/>
            <person name="Abreu F."/>
            <person name="Lins U."/>
        </authorList>
    </citation>
    <scope>NUCLEOTIDE SEQUENCE [LARGE SCALE GENOMIC DNA]</scope>
    <source>
        <strain evidence="2 3">IT-1</strain>
    </source>
</reference>
<dbReference type="EMBL" id="LVJN01000018">
    <property type="protein sequence ID" value="OSM05155.1"/>
    <property type="molecule type" value="Genomic_DNA"/>
</dbReference>
<dbReference type="NCBIfam" id="TIGR00057">
    <property type="entry name" value="L-threonylcarbamoyladenylate synthase"/>
    <property type="match status" value="1"/>
</dbReference>
<sequence>MHTEAAENMSQFFTIHPDNPQPRLINQAVSILNQGGVIVYPTDTTYGLGCLIDNRKGIERITQIKRLANNHQLTMLCADLSQISEYAMVDNQTYRLLKRFLPGPYTFVLDATREAPKSMLTKRKTIGLRVPDHAICHALLEQIGKPLLSTSLKLPGEEILSDPVAFRSVMEKRVDLIIDGGVLPEHPSTVVDLTGGAVEVLRVGSGDPAPFQ</sequence>
<dbReference type="PANTHER" id="PTHR42828:SF3">
    <property type="entry name" value="THREONYLCARBAMOYL-AMP SYNTHASE"/>
    <property type="match status" value="1"/>
</dbReference>
<dbReference type="InterPro" id="IPR052532">
    <property type="entry name" value="SUA5_domain"/>
</dbReference>
<comment type="caution">
    <text evidence="2">The sequence shown here is derived from an EMBL/GenBank/DDBJ whole genome shotgun (WGS) entry which is preliminary data.</text>
</comment>
<dbReference type="AlphaFoldDB" id="A0A1Y2K8N3"/>
<accession>A0A1Y2K8N3</accession>
<dbReference type="STRING" id="1434232.MAIT1_03308"/>
<name>A0A1Y2K8N3_9PROT</name>
<dbReference type="Proteomes" id="UP000194003">
    <property type="component" value="Unassembled WGS sequence"/>
</dbReference>
<evidence type="ECO:0000313" key="3">
    <source>
        <dbReference type="Proteomes" id="UP000194003"/>
    </source>
</evidence>
<gene>
    <name evidence="2" type="ORF">MAIT1_03308</name>
</gene>
<dbReference type="Gene3D" id="3.90.870.10">
    <property type="entry name" value="DHBP synthase"/>
    <property type="match status" value="1"/>
</dbReference>
<dbReference type="GO" id="GO:0003725">
    <property type="term" value="F:double-stranded RNA binding"/>
    <property type="evidence" value="ECO:0007669"/>
    <property type="project" value="InterPro"/>
</dbReference>
<dbReference type="Pfam" id="PF01300">
    <property type="entry name" value="Sua5_yciO_yrdC"/>
    <property type="match status" value="1"/>
</dbReference>
<organism evidence="2 3">
    <name type="scientific">Magnetofaba australis IT-1</name>
    <dbReference type="NCBI Taxonomy" id="1434232"/>
    <lineage>
        <taxon>Bacteria</taxon>
        <taxon>Pseudomonadati</taxon>
        <taxon>Pseudomonadota</taxon>
        <taxon>Magnetococcia</taxon>
        <taxon>Magnetococcales</taxon>
        <taxon>Magnetococcaceae</taxon>
        <taxon>Magnetofaba</taxon>
    </lineage>
</organism>
<evidence type="ECO:0000313" key="2">
    <source>
        <dbReference type="EMBL" id="OSM05155.1"/>
    </source>
</evidence>
<dbReference type="PANTHER" id="PTHR42828">
    <property type="entry name" value="DHBP SYNTHASE RIBB-LIKE ALPHA/BETA DOMAIN-CONTAINING PROTEIN"/>
    <property type="match status" value="1"/>
</dbReference>
<protein>
    <submittedName>
        <fullName evidence="2">Putative translation factor SUA5</fullName>
    </submittedName>
</protein>
<dbReference type="PROSITE" id="PS51163">
    <property type="entry name" value="YRDC"/>
    <property type="match status" value="1"/>
</dbReference>
<keyword evidence="3" id="KW-1185">Reference proteome</keyword>
<evidence type="ECO:0000259" key="1">
    <source>
        <dbReference type="PROSITE" id="PS51163"/>
    </source>
</evidence>
<proteinExistence type="predicted"/>
<feature type="domain" description="YrdC-like" evidence="1">
    <location>
        <begin position="22"/>
        <end position="206"/>
    </location>
</feature>
<dbReference type="InterPro" id="IPR006070">
    <property type="entry name" value="Sua5-like_dom"/>
</dbReference>
<dbReference type="InterPro" id="IPR017945">
    <property type="entry name" value="DHBP_synth_RibB-like_a/b_dom"/>
</dbReference>